<organism evidence="1 2">
    <name type="scientific">Nitrincola tapanii</name>
    <dbReference type="NCBI Taxonomy" id="1708751"/>
    <lineage>
        <taxon>Bacteria</taxon>
        <taxon>Pseudomonadati</taxon>
        <taxon>Pseudomonadota</taxon>
        <taxon>Gammaproteobacteria</taxon>
        <taxon>Oceanospirillales</taxon>
        <taxon>Oceanospirillaceae</taxon>
        <taxon>Nitrincola</taxon>
    </lineage>
</organism>
<dbReference type="AlphaFoldDB" id="A0A5A9W3T8"/>
<dbReference type="RefSeq" id="WP_149390975.1">
    <property type="nucleotide sequence ID" value="NZ_SMRS01000005.1"/>
</dbReference>
<accession>A0A5A9W3T8</accession>
<keyword evidence="2" id="KW-1185">Reference proteome</keyword>
<proteinExistence type="predicted"/>
<evidence type="ECO:0000313" key="2">
    <source>
        <dbReference type="Proteomes" id="UP000325302"/>
    </source>
</evidence>
<dbReference type="OrthoDB" id="1796720at2"/>
<protein>
    <submittedName>
        <fullName evidence="1">Uncharacterized protein</fullName>
    </submittedName>
</protein>
<dbReference type="PROSITE" id="PS51257">
    <property type="entry name" value="PROKAR_LIPOPROTEIN"/>
    <property type="match status" value="1"/>
</dbReference>
<gene>
    <name evidence="1" type="ORF">E1H14_08255</name>
</gene>
<evidence type="ECO:0000313" key="1">
    <source>
        <dbReference type="EMBL" id="KAA0874795.1"/>
    </source>
</evidence>
<name>A0A5A9W3T8_9GAMM</name>
<reference evidence="1 2" key="1">
    <citation type="submission" date="2019-03" db="EMBL/GenBank/DDBJ databases">
        <title>Nitrincola sp. nov. isolated from an Indian soda lake.</title>
        <authorList>
            <person name="Joshi A."/>
            <person name="Thite S.V."/>
            <person name="Joseph N."/>
            <person name="Dhotre D."/>
            <person name="Moorthy M."/>
            <person name="Shouche Y.S."/>
        </authorList>
    </citation>
    <scope>NUCLEOTIDE SEQUENCE [LARGE SCALE GENOMIC DNA]</scope>
    <source>
        <strain evidence="1 2">MEB193</strain>
    </source>
</reference>
<dbReference type="EMBL" id="SMRS01000005">
    <property type="protein sequence ID" value="KAA0874795.1"/>
    <property type="molecule type" value="Genomic_DNA"/>
</dbReference>
<comment type="caution">
    <text evidence="1">The sequence shown here is derived from an EMBL/GenBank/DDBJ whole genome shotgun (WGS) entry which is preliminary data.</text>
</comment>
<dbReference type="Proteomes" id="UP000325302">
    <property type="component" value="Unassembled WGS sequence"/>
</dbReference>
<sequence>MNPKTLTIALGILAACPDLINRLGLLPNVKTPTMGGEFWWNDLASCDGWRVQRNSITGHCRILDANDVRQAWGGQAQIMAFFQMLLKGQ</sequence>